<name>A0A1M5VIP3_FLAJO</name>
<gene>
    <name evidence="1" type="ORF">SAMN05444388_1184</name>
</gene>
<evidence type="ECO:0000313" key="2">
    <source>
        <dbReference type="Proteomes" id="UP000184112"/>
    </source>
</evidence>
<dbReference type="Proteomes" id="UP000184112">
    <property type="component" value="Unassembled WGS sequence"/>
</dbReference>
<dbReference type="AlphaFoldDB" id="A0A1M5VIP3"/>
<dbReference type="RefSeq" id="WP_073411495.1">
    <property type="nucleotide sequence ID" value="NZ_FQWH01000018.1"/>
</dbReference>
<reference evidence="1 2" key="1">
    <citation type="submission" date="2016-11" db="EMBL/GenBank/DDBJ databases">
        <authorList>
            <person name="Jaros S."/>
            <person name="Januszkiewicz K."/>
            <person name="Wedrychowicz H."/>
        </authorList>
    </citation>
    <scope>NUCLEOTIDE SEQUENCE [LARGE SCALE GENOMIC DNA]</scope>
    <source>
        <strain evidence="1 2">DSM 6792</strain>
    </source>
</reference>
<dbReference type="EMBL" id="FQWH01000018">
    <property type="protein sequence ID" value="SHH75126.1"/>
    <property type="molecule type" value="Genomic_DNA"/>
</dbReference>
<sequence>MENLLVKNENNEEAEKELVPVEVIRPFTDAEIDAHAAKCGGRRNLREISVLTDNNEEFVYLVKKPSRNVLQAIAEESNKGDKKNITVIQKFMLGCVLEGDKEAYEHDGSIYTDLLKQMSNLVKTKRSEIKKI</sequence>
<protein>
    <submittedName>
        <fullName evidence="1">Uncharacterized protein</fullName>
    </submittedName>
</protein>
<organism evidence="1 2">
    <name type="scientific">Flavobacterium johnsoniae</name>
    <name type="common">Cytophaga johnsonae</name>
    <dbReference type="NCBI Taxonomy" id="986"/>
    <lineage>
        <taxon>Bacteria</taxon>
        <taxon>Pseudomonadati</taxon>
        <taxon>Bacteroidota</taxon>
        <taxon>Flavobacteriia</taxon>
        <taxon>Flavobacteriales</taxon>
        <taxon>Flavobacteriaceae</taxon>
        <taxon>Flavobacterium</taxon>
    </lineage>
</organism>
<evidence type="ECO:0000313" key="1">
    <source>
        <dbReference type="EMBL" id="SHH75126.1"/>
    </source>
</evidence>
<accession>A0A1M5VIP3</accession>
<proteinExistence type="predicted"/>